<dbReference type="Proteomes" id="UP000195043">
    <property type="component" value="Unassembled WGS sequence"/>
</dbReference>
<dbReference type="InterPro" id="IPR036244">
    <property type="entry name" value="TipA-like_antibiotic-bd"/>
</dbReference>
<evidence type="ECO:0000313" key="7">
    <source>
        <dbReference type="Proteomes" id="UP000195043"/>
    </source>
</evidence>
<evidence type="ECO:0000256" key="2">
    <source>
        <dbReference type="ARBA" id="ARBA00023125"/>
    </source>
</evidence>
<keyword evidence="3" id="KW-0010">Activator</keyword>
<dbReference type="PRINTS" id="PR00040">
    <property type="entry name" value="HTHMERR"/>
</dbReference>
<proteinExistence type="predicted"/>
<sequence length="255" mass="28884">MEYTISAFAQLSGVSSRTLRYYDEIGLLNPAAVSDKGYRLYGPREADRLQQILYFKSLGLPLDTIMSILAQSEENVQALLQQHYQQLLLQQKELDEMLHVLADTLASYRGEKKMTDQEKFSYFKTHSLPESEALYGAEAKEQYGADLVAKNQQMWRAMPEETYIQLAAEEEHLLQLLSELLNNPAAAIPSTKAEAAFSAHKNWLAGAAPFYSDAYHRTLVEMYVSDSRFTDYYDQKAGAGATAILKQVIEHYTQT</sequence>
<gene>
    <name evidence="6" type="ORF">A5886_002536</name>
</gene>
<dbReference type="SUPFAM" id="SSF89082">
    <property type="entry name" value="Antibiotic binding domain of TipA-like multidrug resistance regulators"/>
    <property type="match status" value="1"/>
</dbReference>
<dbReference type="EMBL" id="NGKU01000001">
    <property type="protein sequence ID" value="OTN77436.1"/>
    <property type="molecule type" value="Genomic_DNA"/>
</dbReference>
<keyword evidence="4" id="KW-0804">Transcription</keyword>
<dbReference type="GO" id="GO:0003700">
    <property type="term" value="F:DNA-binding transcription factor activity"/>
    <property type="evidence" value="ECO:0007669"/>
    <property type="project" value="InterPro"/>
</dbReference>
<protein>
    <recommendedName>
        <fullName evidence="5">HTH merR-type domain-containing protein</fullName>
    </recommendedName>
</protein>
<evidence type="ECO:0000259" key="5">
    <source>
        <dbReference type="PROSITE" id="PS50937"/>
    </source>
</evidence>
<dbReference type="PROSITE" id="PS50937">
    <property type="entry name" value="HTH_MERR_2"/>
    <property type="match status" value="1"/>
</dbReference>
<keyword evidence="2" id="KW-0238">DNA-binding</keyword>
<dbReference type="SUPFAM" id="SSF46955">
    <property type="entry name" value="Putative DNA-binding domain"/>
    <property type="match status" value="1"/>
</dbReference>
<dbReference type="InterPro" id="IPR000551">
    <property type="entry name" value="MerR-type_HTH_dom"/>
</dbReference>
<accession>A0A242A8S0</accession>
<dbReference type="PROSITE" id="PS00552">
    <property type="entry name" value="HTH_MERR_1"/>
    <property type="match status" value="1"/>
</dbReference>
<dbReference type="RefSeq" id="WP_086275463.1">
    <property type="nucleotide sequence ID" value="NZ_NGKU01000001.1"/>
</dbReference>
<dbReference type="CDD" id="cd01106">
    <property type="entry name" value="HTH_TipAL-Mta"/>
    <property type="match status" value="1"/>
</dbReference>
<dbReference type="STRING" id="1834191.A5886_002536"/>
<evidence type="ECO:0000256" key="3">
    <source>
        <dbReference type="ARBA" id="ARBA00023159"/>
    </source>
</evidence>
<dbReference type="Pfam" id="PF07739">
    <property type="entry name" value="TipAS"/>
    <property type="match status" value="1"/>
</dbReference>
<organism evidence="6 7">
    <name type="scientific">Candidatus Enterococcus testudinis</name>
    <dbReference type="NCBI Taxonomy" id="1834191"/>
    <lineage>
        <taxon>Bacteria</taxon>
        <taxon>Bacillati</taxon>
        <taxon>Bacillota</taxon>
        <taxon>Bacilli</taxon>
        <taxon>Lactobacillales</taxon>
        <taxon>Enterococcaceae</taxon>
        <taxon>Enterococcus</taxon>
    </lineage>
</organism>
<dbReference type="Pfam" id="PF13411">
    <property type="entry name" value="MerR_1"/>
    <property type="match status" value="1"/>
</dbReference>
<dbReference type="SMART" id="SM00422">
    <property type="entry name" value="HTH_MERR"/>
    <property type="match status" value="1"/>
</dbReference>
<dbReference type="InterPro" id="IPR047057">
    <property type="entry name" value="MerR_fam"/>
</dbReference>
<evidence type="ECO:0000256" key="1">
    <source>
        <dbReference type="ARBA" id="ARBA00023015"/>
    </source>
</evidence>
<dbReference type="PANTHER" id="PTHR30204">
    <property type="entry name" value="REDOX-CYCLING DRUG-SENSING TRANSCRIPTIONAL ACTIVATOR SOXR"/>
    <property type="match status" value="1"/>
</dbReference>
<evidence type="ECO:0000256" key="4">
    <source>
        <dbReference type="ARBA" id="ARBA00023163"/>
    </source>
</evidence>
<feature type="domain" description="HTH merR-type" evidence="5">
    <location>
        <begin position="1"/>
        <end position="71"/>
    </location>
</feature>
<dbReference type="GO" id="GO:0003677">
    <property type="term" value="F:DNA binding"/>
    <property type="evidence" value="ECO:0007669"/>
    <property type="project" value="UniProtKB-KW"/>
</dbReference>
<keyword evidence="1" id="KW-0805">Transcription regulation</keyword>
<dbReference type="InterPro" id="IPR009061">
    <property type="entry name" value="DNA-bd_dom_put_sf"/>
</dbReference>
<evidence type="ECO:0000313" key="6">
    <source>
        <dbReference type="EMBL" id="OTN77436.1"/>
    </source>
</evidence>
<dbReference type="OrthoDB" id="9814833at2"/>
<dbReference type="AlphaFoldDB" id="A0A242A8S0"/>
<dbReference type="Gene3D" id="1.10.490.50">
    <property type="entry name" value="Antibiotic binding domain of TipA-like multidrug resistance regulators"/>
    <property type="match status" value="1"/>
</dbReference>
<reference evidence="6 7" key="1">
    <citation type="submission" date="2017-05" db="EMBL/GenBank/DDBJ databases">
        <title>The Genome Sequence of Enterococcus sp. 8G7_MSG3316.</title>
        <authorList>
            <consortium name="The Broad Institute Genomics Platform"/>
            <consortium name="The Broad Institute Genomic Center for Infectious Diseases"/>
            <person name="Earl A."/>
            <person name="Manson A."/>
            <person name="Schwartman J."/>
            <person name="Gilmore M."/>
            <person name="Abouelleil A."/>
            <person name="Cao P."/>
            <person name="Chapman S."/>
            <person name="Cusick C."/>
            <person name="Shea T."/>
            <person name="Young S."/>
            <person name="Neafsey D."/>
            <person name="Nusbaum C."/>
            <person name="Birren B."/>
        </authorList>
    </citation>
    <scope>NUCLEOTIDE SEQUENCE [LARGE SCALE GENOMIC DNA]</scope>
    <source>
        <strain evidence="6 7">8G7_MSG3316</strain>
    </source>
</reference>
<dbReference type="Gene3D" id="1.10.1660.10">
    <property type="match status" value="1"/>
</dbReference>
<dbReference type="PANTHER" id="PTHR30204:SF90">
    <property type="entry name" value="HTH-TYPE TRANSCRIPTIONAL ACTIVATOR MTA"/>
    <property type="match status" value="1"/>
</dbReference>
<name>A0A242A8S0_9ENTE</name>
<comment type="caution">
    <text evidence="6">The sequence shown here is derived from an EMBL/GenBank/DDBJ whole genome shotgun (WGS) entry which is preliminary data.</text>
</comment>
<keyword evidence="7" id="KW-1185">Reference proteome</keyword>
<dbReference type="InterPro" id="IPR012925">
    <property type="entry name" value="TipAS_dom"/>
</dbReference>